<feature type="binding site" evidence="9">
    <location>
        <position position="260"/>
    </location>
    <ligand>
        <name>substrate</name>
    </ligand>
</feature>
<dbReference type="PIRSF" id="PIRSF000124">
    <property type="entry name" value="UDPglc_GDPman_dh"/>
    <property type="match status" value="1"/>
</dbReference>
<dbReference type="UniPathway" id="UPA00038">
    <property type="reaction ID" value="UER00491"/>
</dbReference>
<dbReference type="RefSeq" id="WP_011967222.1">
    <property type="nucleotide sequence ID" value="NC_009615.1"/>
</dbReference>
<comment type="pathway">
    <text evidence="1">Nucleotide-sugar biosynthesis; UDP-alpha-D-glucuronate biosynthesis; UDP-alpha-D-glucuronate from UDP-alpha-D-glucose: step 1/1.</text>
</comment>
<dbReference type="InterPro" id="IPR008927">
    <property type="entry name" value="6-PGluconate_DH-like_C_sf"/>
</dbReference>
<dbReference type="PATRIC" id="fig|435591.13.peg.3198"/>
<dbReference type="STRING" id="435591.BDI_3238"/>
<evidence type="ECO:0000256" key="8">
    <source>
        <dbReference type="PIRSR" id="PIRSR500134-1"/>
    </source>
</evidence>
<dbReference type="Proteomes" id="UP000000566">
    <property type="component" value="Chromosome"/>
</dbReference>
<proteinExistence type="inferred from homology"/>
<dbReference type="PIRSF" id="PIRSF500134">
    <property type="entry name" value="UDPglc_DH_bac"/>
    <property type="match status" value="1"/>
</dbReference>
<feature type="binding site" evidence="9">
    <location>
        <position position="207"/>
    </location>
    <ligand>
        <name>substrate</name>
    </ligand>
</feature>
<dbReference type="GO" id="GO:0051287">
    <property type="term" value="F:NAD binding"/>
    <property type="evidence" value="ECO:0007669"/>
    <property type="project" value="InterPro"/>
</dbReference>
<evidence type="ECO:0000256" key="10">
    <source>
        <dbReference type="PIRSR" id="PIRSR500134-3"/>
    </source>
</evidence>
<sequence>MNTDIKIAVAGTGYVGMSIATLLAQHHQVIAVDVIPEKVEKINHQVSPIQDEYIEKYLAEKPLNLTATLNGATAYRDADFVVIAAPTNYDPVKNYFDTSHVEEVIELVKSVNPNAIMVIKSTIPVGYTESVRKKLDTENVIFSPEFLRESKALYDNLYPSRIIVGRPEGDKRLGEAARTFAALLQEGAMKKNIDTLFMGLTEAEAVKLFANTYLALRVSYFNELDTYAEMKGLDTQAIINGVSLDPRIGTHYNNPSFGYGGYCLPKDTKQLLANYANVPENLIQAIVESNRTRKDFIADRVLNKAGYYDYYNRGDFNPNEERKCVIGVYRLTMKSNSDNFRQSSIQGVMKRIKAKGAEVIIYEPTLEDGSTFFGSKVVNDLNTFKRQCQAIIANRYDACLDDVNGKVYSRDVFRRD</sequence>
<evidence type="ECO:0000256" key="6">
    <source>
        <dbReference type="ARBA" id="ARBA00047473"/>
    </source>
</evidence>
<keyword evidence="4 7" id="KW-0560">Oxidoreductase</keyword>
<dbReference type="InterPro" id="IPR036291">
    <property type="entry name" value="NAD(P)-bd_dom_sf"/>
</dbReference>
<dbReference type="GO" id="GO:0006065">
    <property type="term" value="P:UDP-glucuronate biosynthetic process"/>
    <property type="evidence" value="ECO:0007669"/>
    <property type="project" value="UniProtKB-UniPathway"/>
</dbReference>
<feature type="binding site" evidence="9">
    <location>
        <begin position="252"/>
        <end position="256"/>
    </location>
    <ligand>
        <name>substrate</name>
    </ligand>
</feature>
<dbReference type="Pfam" id="PF03721">
    <property type="entry name" value="UDPG_MGDP_dh_N"/>
    <property type="match status" value="1"/>
</dbReference>
<dbReference type="EC" id="1.1.1.22" evidence="3 7"/>
<dbReference type="BioCyc" id="PDIS435591:G1G5A-3318-MONOMER"/>
<evidence type="ECO:0000256" key="9">
    <source>
        <dbReference type="PIRSR" id="PIRSR500134-2"/>
    </source>
</evidence>
<dbReference type="GO" id="GO:0003979">
    <property type="term" value="F:UDP-glucose 6-dehydrogenase activity"/>
    <property type="evidence" value="ECO:0007669"/>
    <property type="project" value="UniProtKB-EC"/>
</dbReference>
<evidence type="ECO:0000256" key="1">
    <source>
        <dbReference type="ARBA" id="ARBA00004701"/>
    </source>
</evidence>
<keyword evidence="13" id="KW-1185">Reference proteome</keyword>
<dbReference type="SUPFAM" id="SSF51735">
    <property type="entry name" value="NAD(P)-binding Rossmann-fold domains"/>
    <property type="match status" value="1"/>
</dbReference>
<evidence type="ECO:0000256" key="4">
    <source>
        <dbReference type="ARBA" id="ARBA00023002"/>
    </source>
</evidence>
<dbReference type="EMBL" id="CP000140">
    <property type="protein sequence ID" value="ABR44943.1"/>
    <property type="molecule type" value="Genomic_DNA"/>
</dbReference>
<evidence type="ECO:0000256" key="3">
    <source>
        <dbReference type="ARBA" id="ARBA00012954"/>
    </source>
</evidence>
<gene>
    <name evidence="12" type="ordered locus">BDI_3238</name>
</gene>
<evidence type="ECO:0000313" key="12">
    <source>
        <dbReference type="EMBL" id="ABR44943.1"/>
    </source>
</evidence>
<dbReference type="InterPro" id="IPR036220">
    <property type="entry name" value="UDP-Glc/GDP-Man_DH_C_sf"/>
</dbReference>
<dbReference type="SMART" id="SM00984">
    <property type="entry name" value="UDPG_MGDP_dh_C"/>
    <property type="match status" value="1"/>
</dbReference>
<feature type="binding site" evidence="9">
    <location>
        <position position="333"/>
    </location>
    <ligand>
        <name>substrate</name>
    </ligand>
</feature>
<dbReference type="InterPro" id="IPR017476">
    <property type="entry name" value="UDP-Glc/GDP-Man"/>
</dbReference>
<reference evidence="12 13" key="1">
    <citation type="journal article" date="2007" name="PLoS Biol.">
        <title>Evolution of symbiotic bacteria in the distal human intestine.</title>
        <authorList>
            <person name="Xu J."/>
            <person name="Mahowald M.A."/>
            <person name="Ley R.E."/>
            <person name="Lozupone C.A."/>
            <person name="Hamady M."/>
            <person name="Martens E.C."/>
            <person name="Henrissat B."/>
            <person name="Coutinho P.M."/>
            <person name="Minx P."/>
            <person name="Latreille P."/>
            <person name="Cordum H."/>
            <person name="Van Brunt A."/>
            <person name="Kim K."/>
            <person name="Fulton R.S."/>
            <person name="Fulton L.A."/>
            <person name="Clifton S.W."/>
            <person name="Wilson R.K."/>
            <person name="Knight R.D."/>
            <person name="Gordon J.I."/>
        </authorList>
    </citation>
    <scope>NUCLEOTIDE SEQUENCE [LARGE SCALE GENOMIC DNA]</scope>
    <source>
        <strain evidence="13">ATCC 8503 / DSM 20701 / CIP 104284 / JCM 5825 / NCTC 11152</strain>
    </source>
</reference>
<dbReference type="AlphaFoldDB" id="A6LGX9"/>
<evidence type="ECO:0000259" key="11">
    <source>
        <dbReference type="SMART" id="SM00984"/>
    </source>
</evidence>
<dbReference type="InterPro" id="IPR014027">
    <property type="entry name" value="UDP-Glc/GDP-Man_DH_C"/>
</dbReference>
<dbReference type="eggNOG" id="COG1004">
    <property type="taxonomic scope" value="Bacteria"/>
</dbReference>
<evidence type="ECO:0000313" key="13">
    <source>
        <dbReference type="Proteomes" id="UP000000566"/>
    </source>
</evidence>
<dbReference type="Gene3D" id="3.40.50.720">
    <property type="entry name" value="NAD(P)-binding Rossmann-like Domain"/>
    <property type="match status" value="2"/>
</dbReference>
<dbReference type="InterPro" id="IPR028357">
    <property type="entry name" value="UDPglc_DH_bac"/>
</dbReference>
<feature type="binding site" evidence="10">
    <location>
        <position position="149"/>
    </location>
    <ligand>
        <name>NAD(+)</name>
        <dbReference type="ChEBI" id="CHEBI:57540"/>
    </ligand>
</feature>
<dbReference type="Pfam" id="PF03720">
    <property type="entry name" value="UDPG_MGDP_dh_C"/>
    <property type="match status" value="1"/>
</dbReference>
<organism evidence="12 13">
    <name type="scientific">Parabacteroides distasonis (strain ATCC 8503 / DSM 20701 / CIP 104284 / JCM 5825 / NCTC 11152)</name>
    <dbReference type="NCBI Taxonomy" id="435591"/>
    <lineage>
        <taxon>Bacteria</taxon>
        <taxon>Pseudomonadati</taxon>
        <taxon>Bacteroidota</taxon>
        <taxon>Bacteroidia</taxon>
        <taxon>Bacteroidales</taxon>
        <taxon>Tannerellaceae</taxon>
        <taxon>Parabacteroides</taxon>
    </lineage>
</organism>
<dbReference type="PANTHER" id="PTHR43750">
    <property type="entry name" value="UDP-GLUCOSE 6-DEHYDROGENASE TUAD"/>
    <property type="match status" value="1"/>
</dbReference>
<keyword evidence="5 7" id="KW-0520">NAD</keyword>
<dbReference type="InterPro" id="IPR001732">
    <property type="entry name" value="UDP-Glc/GDP-Man_DH_N"/>
</dbReference>
<evidence type="ECO:0000256" key="5">
    <source>
        <dbReference type="ARBA" id="ARBA00023027"/>
    </source>
</evidence>
<dbReference type="SUPFAM" id="SSF48179">
    <property type="entry name" value="6-phosphogluconate dehydrogenase C-terminal domain-like"/>
    <property type="match status" value="1"/>
</dbReference>
<feature type="binding site" evidence="9">
    <location>
        <position position="416"/>
    </location>
    <ligand>
        <name>substrate</name>
    </ligand>
</feature>
<dbReference type="SUPFAM" id="SSF52413">
    <property type="entry name" value="UDP-glucose/GDP-mannose dehydrogenase C-terminal domain"/>
    <property type="match status" value="1"/>
</dbReference>
<dbReference type="InterPro" id="IPR014026">
    <property type="entry name" value="UDP-Glc/GDP-Man_DH_dimer"/>
</dbReference>
<feature type="domain" description="UDP-glucose/GDP-mannose dehydrogenase C-terminal" evidence="11">
    <location>
        <begin position="327"/>
        <end position="415"/>
    </location>
</feature>
<evidence type="ECO:0000256" key="7">
    <source>
        <dbReference type="PIRNR" id="PIRNR000124"/>
    </source>
</evidence>
<dbReference type="Pfam" id="PF00984">
    <property type="entry name" value="UDPG_MGDP_dh"/>
    <property type="match status" value="1"/>
</dbReference>
<feature type="binding site" evidence="10">
    <location>
        <position position="38"/>
    </location>
    <ligand>
        <name>NAD(+)</name>
        <dbReference type="ChEBI" id="CHEBI:57540"/>
    </ligand>
</feature>
<feature type="binding site" evidence="10">
    <location>
        <position position="87"/>
    </location>
    <ligand>
        <name>NAD(+)</name>
        <dbReference type="ChEBI" id="CHEBI:57540"/>
    </ligand>
</feature>
<evidence type="ECO:0000256" key="2">
    <source>
        <dbReference type="ARBA" id="ARBA00006601"/>
    </source>
</evidence>
<feature type="binding site" evidence="9">
    <location>
        <begin position="146"/>
        <end position="149"/>
    </location>
    <ligand>
        <name>substrate</name>
    </ligand>
</feature>
<feature type="binding site" evidence="10">
    <location>
        <position position="341"/>
    </location>
    <ligand>
        <name>NAD(+)</name>
        <dbReference type="ChEBI" id="CHEBI:57540"/>
    </ligand>
</feature>
<dbReference type="NCBIfam" id="TIGR03026">
    <property type="entry name" value="NDP-sugDHase"/>
    <property type="match status" value="1"/>
</dbReference>
<dbReference type="KEGG" id="pdi:BDI_3238"/>
<feature type="active site" description="Nucleophile" evidence="8">
    <location>
        <position position="263"/>
    </location>
</feature>
<comment type="similarity">
    <text evidence="2 7">Belongs to the UDP-glucose/GDP-mannose dehydrogenase family.</text>
</comment>
<dbReference type="PANTHER" id="PTHR43750:SF2">
    <property type="entry name" value="UDP-GLUCOSE 6-DEHYDROGENASE"/>
    <property type="match status" value="1"/>
</dbReference>
<name>A6LGX9_PARD8</name>
<dbReference type="GO" id="GO:0000271">
    <property type="term" value="P:polysaccharide biosynthetic process"/>
    <property type="evidence" value="ECO:0007669"/>
    <property type="project" value="InterPro"/>
</dbReference>
<feature type="binding site" evidence="10">
    <location>
        <position position="122"/>
    </location>
    <ligand>
        <name>NAD(+)</name>
        <dbReference type="ChEBI" id="CHEBI:57540"/>
    </ligand>
</feature>
<dbReference type="PaxDb" id="435591-BDI_3238"/>
<dbReference type="HOGENOM" id="CLU_023810_2_0_10"/>
<feature type="binding site" evidence="10">
    <location>
        <position position="266"/>
    </location>
    <ligand>
        <name>NAD(+)</name>
        <dbReference type="ChEBI" id="CHEBI:57540"/>
    </ligand>
</feature>
<dbReference type="Gene3D" id="1.10.1040.10">
    <property type="entry name" value="N-(1-d-carboxylethyl)-l-norvaline Dehydrogenase, domain 2"/>
    <property type="match status" value="1"/>
</dbReference>
<accession>A6LGX9</accession>
<protein>
    <recommendedName>
        <fullName evidence="3 7">UDP-glucose 6-dehydrogenase</fullName>
        <ecNumber evidence="3 7">1.1.1.22</ecNumber>
    </recommendedName>
</protein>
<feature type="binding site" evidence="10">
    <location>
        <position position="33"/>
    </location>
    <ligand>
        <name>NAD(+)</name>
        <dbReference type="ChEBI" id="CHEBI:57540"/>
    </ligand>
</feature>
<feature type="binding site" evidence="9">
    <location>
        <position position="334"/>
    </location>
    <ligand>
        <name>substrate</name>
    </ligand>
</feature>
<comment type="catalytic activity">
    <reaction evidence="6 7">
        <text>UDP-alpha-D-glucose + 2 NAD(+) + H2O = UDP-alpha-D-glucuronate + 2 NADH + 3 H(+)</text>
        <dbReference type="Rhea" id="RHEA:23596"/>
        <dbReference type="ChEBI" id="CHEBI:15377"/>
        <dbReference type="ChEBI" id="CHEBI:15378"/>
        <dbReference type="ChEBI" id="CHEBI:57540"/>
        <dbReference type="ChEBI" id="CHEBI:57945"/>
        <dbReference type="ChEBI" id="CHEBI:58052"/>
        <dbReference type="ChEBI" id="CHEBI:58885"/>
        <dbReference type="EC" id="1.1.1.22"/>
    </reaction>
</comment>
<dbReference type="InterPro" id="IPR013328">
    <property type="entry name" value="6PGD_dom2"/>
</dbReference>